<dbReference type="Gene3D" id="3.40.50.300">
    <property type="entry name" value="P-loop containing nucleotide triphosphate hydrolases"/>
    <property type="match status" value="2"/>
</dbReference>
<keyword evidence="9" id="KW-0472">Membrane</keyword>
<name>A0A2K2HDW9_9BACT</name>
<evidence type="ECO:0000256" key="4">
    <source>
        <dbReference type="ARBA" id="ARBA00022597"/>
    </source>
</evidence>
<dbReference type="InterPro" id="IPR003439">
    <property type="entry name" value="ABC_transporter-like_ATP-bd"/>
</dbReference>
<reference evidence="11 12" key="1">
    <citation type="journal article" date="2018" name="Genome Announc.">
        <title>Genome Sequence of Geothermobacter sp. HR-1 Iron Reducer from the Loihi Seamount.</title>
        <authorList>
            <person name="Smith H."/>
            <person name="Abuyen K."/>
            <person name="Tremblay J."/>
            <person name="Savalia P."/>
            <person name="Perez-Rodriguez I."/>
            <person name="Emerson D."/>
            <person name="Tully B."/>
            <person name="Amend J."/>
        </authorList>
    </citation>
    <scope>NUCLEOTIDE SEQUENCE [LARGE SCALE GENOMIC DNA]</scope>
    <source>
        <strain evidence="11 12">HR-1</strain>
    </source>
</reference>
<keyword evidence="5" id="KW-0677">Repeat</keyword>
<dbReference type="AlphaFoldDB" id="A0A2K2HDW9"/>
<dbReference type="OrthoDB" id="9809450at2"/>
<protein>
    <submittedName>
        <fullName evidence="11">ABC transporter ATP-binding protein</fullName>
    </submittedName>
</protein>
<gene>
    <name evidence="11" type="ORF">C2E25_01070</name>
</gene>
<dbReference type="FunFam" id="3.40.50.300:FF:000127">
    <property type="entry name" value="Ribose import ATP-binding protein RbsA"/>
    <property type="match status" value="1"/>
</dbReference>
<evidence type="ECO:0000256" key="3">
    <source>
        <dbReference type="ARBA" id="ARBA00022475"/>
    </source>
</evidence>
<feature type="domain" description="ABC transporter" evidence="10">
    <location>
        <begin position="256"/>
        <end position="500"/>
    </location>
</feature>
<evidence type="ECO:0000313" key="12">
    <source>
        <dbReference type="Proteomes" id="UP000236340"/>
    </source>
</evidence>
<evidence type="ECO:0000256" key="7">
    <source>
        <dbReference type="ARBA" id="ARBA00022840"/>
    </source>
</evidence>
<comment type="caution">
    <text evidence="11">The sequence shown here is derived from an EMBL/GenBank/DDBJ whole genome shotgun (WGS) entry which is preliminary data.</text>
</comment>
<keyword evidence="3" id="KW-1003">Cell membrane</keyword>
<organism evidence="11 12">
    <name type="scientific">Geothermobacter hydrogeniphilus</name>
    <dbReference type="NCBI Taxonomy" id="1969733"/>
    <lineage>
        <taxon>Bacteria</taxon>
        <taxon>Pseudomonadati</taxon>
        <taxon>Thermodesulfobacteriota</taxon>
        <taxon>Desulfuromonadia</taxon>
        <taxon>Desulfuromonadales</taxon>
        <taxon>Geothermobacteraceae</taxon>
        <taxon>Geothermobacter</taxon>
    </lineage>
</organism>
<feature type="domain" description="ABC transporter" evidence="10">
    <location>
        <begin position="5"/>
        <end position="239"/>
    </location>
</feature>
<keyword evidence="8" id="KW-1278">Translocase</keyword>
<sequence>MPDLLQIEHIRKTFPGVVALDSVSFSVAPGEIHTLLGENGAGKSTLMNILTGLYRPDRGRILYAGREVRFARPRASLACGIGMVHQHFMLVPAHSVFENILLALDGVPGFFSRRRLRDRIQQVIDEFDLDLDLDSPVWKLSIGAQQWIELIKLLMRDCRLLILDEPTAVLTPQESERLFAVLTRLREQGKSVIFISHKMREVMEISDRVTVLKKGRSLTTLARGDFDQARLAGLMIGDDQVPQWRKQSRVGDDVVLDIRDLSVRNDRGLADLDSCSLELKKGEILGIAGVAGNGQKALAEVLTGLKKAASGRIFAAGEDITHSSARSSYIAGIAHIPEDRKSIGIAPDLSVDDNLILKSFKQPGFRRWIFQDRAAIRRNAREKIAQFAIKAGPDGAPVRYLSGGNIQKVIIARELSEDPAVLVALYPTRGLDIGSAEYVHKVMADGAARGMSTLLISEDLDELLKICDRIAVMFRGRVVGCVDPRQTTREAIGLMMSGEEVA</sequence>
<dbReference type="GO" id="GO:0016887">
    <property type="term" value="F:ATP hydrolysis activity"/>
    <property type="evidence" value="ECO:0007669"/>
    <property type="project" value="InterPro"/>
</dbReference>
<evidence type="ECO:0000256" key="8">
    <source>
        <dbReference type="ARBA" id="ARBA00022967"/>
    </source>
</evidence>
<accession>A0A2K2HDW9</accession>
<dbReference type="PROSITE" id="PS00211">
    <property type="entry name" value="ABC_TRANSPORTER_1"/>
    <property type="match status" value="1"/>
</dbReference>
<evidence type="ECO:0000256" key="5">
    <source>
        <dbReference type="ARBA" id="ARBA00022737"/>
    </source>
</evidence>
<keyword evidence="2" id="KW-0813">Transport</keyword>
<dbReference type="CDD" id="cd03216">
    <property type="entry name" value="ABC_Carb_Monos_I"/>
    <property type="match status" value="1"/>
</dbReference>
<keyword evidence="6" id="KW-0547">Nucleotide-binding</keyword>
<dbReference type="EMBL" id="PPFX01000002">
    <property type="protein sequence ID" value="PNU21484.1"/>
    <property type="molecule type" value="Genomic_DNA"/>
</dbReference>
<evidence type="ECO:0000256" key="6">
    <source>
        <dbReference type="ARBA" id="ARBA00022741"/>
    </source>
</evidence>
<dbReference type="PANTHER" id="PTHR43790">
    <property type="entry name" value="CARBOHYDRATE TRANSPORT ATP-BINDING PROTEIN MG119-RELATED"/>
    <property type="match status" value="1"/>
</dbReference>
<dbReference type="Pfam" id="PF00005">
    <property type="entry name" value="ABC_tran"/>
    <property type="match status" value="2"/>
</dbReference>
<evidence type="ECO:0000313" key="11">
    <source>
        <dbReference type="EMBL" id="PNU21484.1"/>
    </source>
</evidence>
<evidence type="ECO:0000256" key="9">
    <source>
        <dbReference type="ARBA" id="ARBA00023136"/>
    </source>
</evidence>
<dbReference type="InterPro" id="IPR050107">
    <property type="entry name" value="ABC_carbohydrate_import_ATPase"/>
</dbReference>
<dbReference type="SMART" id="SM00382">
    <property type="entry name" value="AAA"/>
    <property type="match status" value="1"/>
</dbReference>
<dbReference type="InterPro" id="IPR017871">
    <property type="entry name" value="ABC_transporter-like_CS"/>
</dbReference>
<dbReference type="GO" id="GO:0005524">
    <property type="term" value="F:ATP binding"/>
    <property type="evidence" value="ECO:0007669"/>
    <property type="project" value="UniProtKB-KW"/>
</dbReference>
<dbReference type="SUPFAM" id="SSF52540">
    <property type="entry name" value="P-loop containing nucleoside triphosphate hydrolases"/>
    <property type="match status" value="2"/>
</dbReference>
<evidence type="ECO:0000259" key="10">
    <source>
        <dbReference type="PROSITE" id="PS50893"/>
    </source>
</evidence>
<dbReference type="InterPro" id="IPR027417">
    <property type="entry name" value="P-loop_NTPase"/>
</dbReference>
<evidence type="ECO:0000256" key="2">
    <source>
        <dbReference type="ARBA" id="ARBA00022448"/>
    </source>
</evidence>
<dbReference type="RefSeq" id="WP_103113970.1">
    <property type="nucleotide sequence ID" value="NZ_PPFX01000002.1"/>
</dbReference>
<dbReference type="Proteomes" id="UP000236340">
    <property type="component" value="Unassembled WGS sequence"/>
</dbReference>
<evidence type="ECO:0000256" key="1">
    <source>
        <dbReference type="ARBA" id="ARBA00004202"/>
    </source>
</evidence>
<keyword evidence="4" id="KW-0762">Sugar transport</keyword>
<dbReference type="PANTHER" id="PTHR43790:SF4">
    <property type="entry name" value="GUANOSINE IMPORT ATP-BINDING PROTEIN NUPO"/>
    <property type="match status" value="1"/>
</dbReference>
<proteinExistence type="predicted"/>
<dbReference type="InterPro" id="IPR003593">
    <property type="entry name" value="AAA+_ATPase"/>
</dbReference>
<dbReference type="GO" id="GO:0005886">
    <property type="term" value="C:plasma membrane"/>
    <property type="evidence" value="ECO:0007669"/>
    <property type="project" value="UniProtKB-SubCell"/>
</dbReference>
<keyword evidence="7 11" id="KW-0067">ATP-binding</keyword>
<dbReference type="PROSITE" id="PS50893">
    <property type="entry name" value="ABC_TRANSPORTER_2"/>
    <property type="match status" value="2"/>
</dbReference>
<comment type="subcellular location">
    <subcellularLocation>
        <location evidence="1">Cell membrane</location>
        <topology evidence="1">Peripheral membrane protein</topology>
    </subcellularLocation>
</comment>
<dbReference type="CDD" id="cd03215">
    <property type="entry name" value="ABC_Carb_Monos_II"/>
    <property type="match status" value="1"/>
</dbReference>